<keyword evidence="2 4" id="KW-0238">DNA-binding</keyword>
<evidence type="ECO:0000313" key="7">
    <source>
        <dbReference type="Proteomes" id="UP000006228"/>
    </source>
</evidence>
<dbReference type="RefSeq" id="WP_008079360.1">
    <property type="nucleotide sequence ID" value="NZ_AEVT01000093.1"/>
</dbReference>
<dbReference type="OrthoDB" id="329481at2"/>
<proteinExistence type="predicted"/>
<dbReference type="GeneID" id="95570565"/>
<dbReference type="GO" id="GO:0003677">
    <property type="term" value="F:DNA binding"/>
    <property type="evidence" value="ECO:0007669"/>
    <property type="project" value="UniProtKB-UniRule"/>
</dbReference>
<reference evidence="6 7" key="1">
    <citation type="journal article" date="2012" name="Int. J. Syst. Evol. Microbiol.">
        <title>Vibrio caribbeanicus sp. nov., isolated from the marine sponge Scleritoderma cyanea.</title>
        <authorList>
            <person name="Hoffmann M."/>
            <person name="Monday S.R."/>
            <person name="Allard M.W."/>
            <person name="Strain E.A."/>
            <person name="Whittaker P."/>
            <person name="Naum M."/>
            <person name="McCarthy P.J."/>
            <person name="Lopez J.V."/>
            <person name="Fischer M."/>
            <person name="Brown E.W."/>
        </authorList>
    </citation>
    <scope>NUCLEOTIDE SEQUENCE [LARGE SCALE GENOMIC DNA]</scope>
    <source>
        <strain evidence="7">DSMZ 21326</strain>
    </source>
</reference>
<dbReference type="Gene3D" id="1.10.357.10">
    <property type="entry name" value="Tetracycline Repressor, domain 2"/>
    <property type="match status" value="1"/>
</dbReference>
<dbReference type="SUPFAM" id="SSF48498">
    <property type="entry name" value="Tetracyclin repressor-like, C-terminal domain"/>
    <property type="match status" value="1"/>
</dbReference>
<dbReference type="EMBL" id="AEVT01000093">
    <property type="protein sequence ID" value="EGA69114.1"/>
    <property type="molecule type" value="Genomic_DNA"/>
</dbReference>
<organism evidence="6 7">
    <name type="scientific">Vibrio sinaloensis DSM 21326</name>
    <dbReference type="NCBI Taxonomy" id="945550"/>
    <lineage>
        <taxon>Bacteria</taxon>
        <taxon>Pseudomonadati</taxon>
        <taxon>Pseudomonadota</taxon>
        <taxon>Gammaproteobacteria</taxon>
        <taxon>Vibrionales</taxon>
        <taxon>Vibrionaceae</taxon>
        <taxon>Vibrio</taxon>
        <taxon>Vibrio oreintalis group</taxon>
    </lineage>
</organism>
<evidence type="ECO:0000256" key="4">
    <source>
        <dbReference type="PROSITE-ProRule" id="PRU00335"/>
    </source>
</evidence>
<dbReference type="Proteomes" id="UP000006228">
    <property type="component" value="Unassembled WGS sequence"/>
</dbReference>
<gene>
    <name evidence="6" type="ORF">VISI1226_07403</name>
</gene>
<comment type="caution">
    <text evidence="6">The sequence shown here is derived from an EMBL/GenBank/DDBJ whole genome shotgun (WGS) entry which is preliminary data.</text>
</comment>
<dbReference type="PROSITE" id="PS50977">
    <property type="entry name" value="HTH_TETR_2"/>
    <property type="match status" value="1"/>
</dbReference>
<evidence type="ECO:0000313" key="6">
    <source>
        <dbReference type="EMBL" id="EGA69114.1"/>
    </source>
</evidence>
<keyword evidence="1" id="KW-0805">Transcription regulation</keyword>
<dbReference type="InterPro" id="IPR009057">
    <property type="entry name" value="Homeodomain-like_sf"/>
</dbReference>
<sequence length="188" mass="21501">MSVKEKRRGRPQKAKGQLNTEAILAQAKTLMVEHHKIPSIRALANSLNVDAMAIYHYFKNKNALQESILVSLIEEIHQPNDDESWQQALRQLCYSYVSLLHRYQGLLETLLAMETTSPAMVFIERFERIVEPLQLSSDHQKQALDLLADYLHGFALAMQCQSGNKLSEEMLQGPLNFYLRAIEAHAPR</sequence>
<dbReference type="eggNOG" id="COG1309">
    <property type="taxonomic scope" value="Bacteria"/>
</dbReference>
<evidence type="ECO:0000256" key="2">
    <source>
        <dbReference type="ARBA" id="ARBA00023125"/>
    </source>
</evidence>
<dbReference type="GO" id="GO:0045892">
    <property type="term" value="P:negative regulation of DNA-templated transcription"/>
    <property type="evidence" value="ECO:0007669"/>
    <property type="project" value="InterPro"/>
</dbReference>
<accession>E8MAG5</accession>
<dbReference type="SUPFAM" id="SSF46689">
    <property type="entry name" value="Homeodomain-like"/>
    <property type="match status" value="1"/>
</dbReference>
<evidence type="ECO:0000256" key="1">
    <source>
        <dbReference type="ARBA" id="ARBA00023015"/>
    </source>
</evidence>
<dbReference type="Pfam" id="PF02909">
    <property type="entry name" value="TetR_C_1"/>
    <property type="match status" value="1"/>
</dbReference>
<dbReference type="InterPro" id="IPR001647">
    <property type="entry name" value="HTH_TetR"/>
</dbReference>
<dbReference type="AlphaFoldDB" id="E8MAG5"/>
<protein>
    <submittedName>
        <fullName evidence="6">Transcriptional regulator, TetR family protein</fullName>
    </submittedName>
</protein>
<name>E8MAG5_PHOS4</name>
<evidence type="ECO:0000259" key="5">
    <source>
        <dbReference type="PROSITE" id="PS50977"/>
    </source>
</evidence>
<dbReference type="InterPro" id="IPR036271">
    <property type="entry name" value="Tet_transcr_reg_TetR-rel_C_sf"/>
</dbReference>
<keyword evidence="3" id="KW-0804">Transcription</keyword>
<feature type="DNA-binding region" description="H-T-H motif" evidence="4">
    <location>
        <begin position="39"/>
        <end position="58"/>
    </location>
</feature>
<feature type="domain" description="HTH tetR-type" evidence="5">
    <location>
        <begin position="17"/>
        <end position="76"/>
    </location>
</feature>
<dbReference type="InterPro" id="IPR004111">
    <property type="entry name" value="Repressor_TetR_C"/>
</dbReference>
<evidence type="ECO:0000256" key="3">
    <source>
        <dbReference type="ARBA" id="ARBA00023163"/>
    </source>
</evidence>